<protein>
    <recommendedName>
        <fullName evidence="8">DNA replication factor Cdt1 C-terminal domain-containing protein</fullName>
    </recommendedName>
</protein>
<dbReference type="SUPFAM" id="SSF46785">
    <property type="entry name" value="Winged helix' DNA-binding domain"/>
    <property type="match status" value="1"/>
</dbReference>
<evidence type="ECO:0000313" key="6">
    <source>
        <dbReference type="EMBL" id="ORY84342.1"/>
    </source>
</evidence>
<name>A0A1Y2FK40_PROLT</name>
<dbReference type="PANTHER" id="PTHR28637:SF1">
    <property type="entry name" value="DNA REPLICATION FACTOR CDT1"/>
    <property type="match status" value="1"/>
</dbReference>
<dbReference type="AlphaFoldDB" id="A0A1Y2FK40"/>
<dbReference type="GO" id="GO:0005634">
    <property type="term" value="C:nucleus"/>
    <property type="evidence" value="ECO:0007669"/>
    <property type="project" value="TreeGrafter"/>
</dbReference>
<dbReference type="GO" id="GO:0070182">
    <property type="term" value="F:DNA polymerase binding"/>
    <property type="evidence" value="ECO:0007669"/>
    <property type="project" value="TreeGrafter"/>
</dbReference>
<dbReference type="EMBL" id="MCFI01000006">
    <property type="protein sequence ID" value="ORY84342.1"/>
    <property type="molecule type" value="Genomic_DNA"/>
</dbReference>
<keyword evidence="2" id="KW-0131">Cell cycle</keyword>
<comment type="caution">
    <text evidence="6">The sequence shown here is derived from an EMBL/GenBank/DDBJ whole genome shotgun (WGS) entry which is preliminary data.</text>
</comment>
<sequence length="324" mass="35473">MSTLSRSNTKRRRDDVAEEVPHAASSPSKRHQRRPSSVAQDQNPYTDVKAPPDFQESKALLARLFQALETALLASLSPSPSFHGLQDAVAYTARSQFNLSHLAQIAGVQPDAFTFEPVMVLHKGNLIPSLSVTPQGMENGRHVGSSARLAHFKECLARWQGQSAQLPELVVQSRTPALSEGKRSLLQKPAQSAIRMEEPGTLLRGTAQARESALLDRILAKKRARLEEGVQTPEDLTQATVLALVPATMMSIKMLLASKPKAAAKSLGMRELVDNLKTSLRSRTGEAEILQIIQQIAKQYPGWCKIGQVGQIQIVRFIGEAPRL</sequence>
<reference evidence="6 7" key="1">
    <citation type="submission" date="2016-07" db="EMBL/GenBank/DDBJ databases">
        <title>Pervasive Adenine N6-methylation of Active Genes in Fungi.</title>
        <authorList>
            <consortium name="DOE Joint Genome Institute"/>
            <person name="Mondo S.J."/>
            <person name="Dannebaum R.O."/>
            <person name="Kuo R.C."/>
            <person name="Labutti K."/>
            <person name="Haridas S."/>
            <person name="Kuo A."/>
            <person name="Salamov A."/>
            <person name="Ahrendt S.R."/>
            <person name="Lipzen A."/>
            <person name="Sullivan W."/>
            <person name="Andreopoulos W.B."/>
            <person name="Clum A."/>
            <person name="Lindquist E."/>
            <person name="Daum C."/>
            <person name="Ramamoorthy G.K."/>
            <person name="Gryganskyi A."/>
            <person name="Culley D."/>
            <person name="Magnuson J.K."/>
            <person name="James T.Y."/>
            <person name="O'Malley M.A."/>
            <person name="Stajich J.E."/>
            <person name="Spatafora J.W."/>
            <person name="Visel A."/>
            <person name="Grigoriev I.V."/>
        </authorList>
    </citation>
    <scope>NUCLEOTIDE SEQUENCE [LARGE SCALE GENOMIC DNA]</scope>
    <source>
        <strain evidence="6 7">12-1054</strain>
    </source>
</reference>
<dbReference type="RefSeq" id="XP_040726360.1">
    <property type="nucleotide sequence ID" value="XM_040871077.1"/>
</dbReference>
<evidence type="ECO:0008006" key="8">
    <source>
        <dbReference type="Google" id="ProtNLM"/>
    </source>
</evidence>
<accession>A0A1Y2FK40</accession>
<dbReference type="GO" id="GO:0000076">
    <property type="term" value="P:DNA replication checkpoint signaling"/>
    <property type="evidence" value="ECO:0007669"/>
    <property type="project" value="TreeGrafter"/>
</dbReference>
<gene>
    <name evidence="6" type="ORF">BCR37DRAFT_391930</name>
</gene>
<feature type="domain" description="DNA replication factor Cdt1 C-terminal" evidence="5">
    <location>
        <begin position="214"/>
        <end position="309"/>
    </location>
</feature>
<dbReference type="Gene3D" id="1.10.10.1420">
    <property type="entry name" value="DNA replication factor Cdt1, C-terminal WH domain"/>
    <property type="match status" value="1"/>
</dbReference>
<feature type="compositionally biased region" description="Polar residues" evidence="3">
    <location>
        <begin position="35"/>
        <end position="45"/>
    </location>
</feature>
<feature type="domain" description="CDT1 Geminin-binding" evidence="4">
    <location>
        <begin position="60"/>
        <end position="117"/>
    </location>
</feature>
<dbReference type="OMA" id="CIDMVQL"/>
<dbReference type="GeneID" id="63787676"/>
<dbReference type="PANTHER" id="PTHR28637">
    <property type="entry name" value="DNA REPLICATION FACTOR CDT1"/>
    <property type="match status" value="1"/>
</dbReference>
<dbReference type="GO" id="GO:0071163">
    <property type="term" value="P:DNA replication preinitiation complex assembly"/>
    <property type="evidence" value="ECO:0007669"/>
    <property type="project" value="InterPro"/>
</dbReference>
<evidence type="ECO:0000259" key="5">
    <source>
        <dbReference type="Pfam" id="PF16679"/>
    </source>
</evidence>
<dbReference type="OrthoDB" id="341730at2759"/>
<evidence type="ECO:0000256" key="1">
    <source>
        <dbReference type="ARBA" id="ARBA00008356"/>
    </source>
</evidence>
<dbReference type="Pfam" id="PF08839">
    <property type="entry name" value="CDT1"/>
    <property type="match status" value="1"/>
</dbReference>
<proteinExistence type="inferred from homology"/>
<evidence type="ECO:0000256" key="3">
    <source>
        <dbReference type="SAM" id="MobiDB-lite"/>
    </source>
</evidence>
<dbReference type="InterPro" id="IPR014939">
    <property type="entry name" value="CDT1_Gemini-bd-like"/>
</dbReference>
<keyword evidence="7" id="KW-1185">Reference proteome</keyword>
<feature type="region of interest" description="Disordered" evidence="3">
    <location>
        <begin position="1"/>
        <end position="51"/>
    </location>
</feature>
<comment type="similarity">
    <text evidence="1">Belongs to the Cdt1 family.</text>
</comment>
<dbReference type="InterPro" id="IPR032054">
    <property type="entry name" value="Cdt1_C"/>
</dbReference>
<dbReference type="Pfam" id="PF16679">
    <property type="entry name" value="CDT1_C"/>
    <property type="match status" value="1"/>
</dbReference>
<dbReference type="InterPro" id="IPR045173">
    <property type="entry name" value="Cdt1"/>
</dbReference>
<evidence type="ECO:0000259" key="4">
    <source>
        <dbReference type="Pfam" id="PF08839"/>
    </source>
</evidence>
<dbReference type="InterPro" id="IPR038090">
    <property type="entry name" value="Cdt1_C_WH_dom_sf"/>
</dbReference>
<dbReference type="GO" id="GO:0030174">
    <property type="term" value="P:regulation of DNA-templated DNA replication initiation"/>
    <property type="evidence" value="ECO:0007669"/>
    <property type="project" value="InterPro"/>
</dbReference>
<organism evidence="6 7">
    <name type="scientific">Protomyces lactucae-debilis</name>
    <dbReference type="NCBI Taxonomy" id="2754530"/>
    <lineage>
        <taxon>Eukaryota</taxon>
        <taxon>Fungi</taxon>
        <taxon>Dikarya</taxon>
        <taxon>Ascomycota</taxon>
        <taxon>Taphrinomycotina</taxon>
        <taxon>Taphrinomycetes</taxon>
        <taxon>Taphrinales</taxon>
        <taxon>Protomycetaceae</taxon>
        <taxon>Protomyces</taxon>
    </lineage>
</organism>
<dbReference type="InterPro" id="IPR036390">
    <property type="entry name" value="WH_DNA-bd_sf"/>
</dbReference>
<dbReference type="GO" id="GO:0003677">
    <property type="term" value="F:DNA binding"/>
    <property type="evidence" value="ECO:0007669"/>
    <property type="project" value="InterPro"/>
</dbReference>
<evidence type="ECO:0000313" key="7">
    <source>
        <dbReference type="Proteomes" id="UP000193685"/>
    </source>
</evidence>
<dbReference type="GO" id="GO:0000278">
    <property type="term" value="P:mitotic cell cycle"/>
    <property type="evidence" value="ECO:0007669"/>
    <property type="project" value="TreeGrafter"/>
</dbReference>
<evidence type="ECO:0000256" key="2">
    <source>
        <dbReference type="ARBA" id="ARBA00023306"/>
    </source>
</evidence>
<feature type="compositionally biased region" description="Basic and acidic residues" evidence="3">
    <location>
        <begin position="12"/>
        <end position="21"/>
    </location>
</feature>
<dbReference type="STRING" id="56484.A0A1Y2FK40"/>
<dbReference type="Proteomes" id="UP000193685">
    <property type="component" value="Unassembled WGS sequence"/>
</dbReference>